<dbReference type="Proteomes" id="UP000053070">
    <property type="component" value="Unassembled WGS sequence"/>
</dbReference>
<proteinExistence type="predicted"/>
<evidence type="ECO:0000313" key="2">
    <source>
        <dbReference type="EMBL" id="KLE32314.1"/>
    </source>
</evidence>
<accession>A0A0G9MNZ7</accession>
<dbReference type="PANTHER" id="PTHR43737:SF1">
    <property type="entry name" value="DUF1501 DOMAIN-CONTAINING PROTEIN"/>
    <property type="match status" value="1"/>
</dbReference>
<protein>
    <submittedName>
        <fullName evidence="2">Uncharacterized protein</fullName>
    </submittedName>
</protein>
<feature type="region of interest" description="Disordered" evidence="1">
    <location>
        <begin position="38"/>
        <end position="63"/>
    </location>
</feature>
<organism evidence="2 3">
    <name type="scientific">Aurantiacibacter gangjinensis</name>
    <dbReference type="NCBI Taxonomy" id="502682"/>
    <lineage>
        <taxon>Bacteria</taxon>
        <taxon>Pseudomonadati</taxon>
        <taxon>Pseudomonadota</taxon>
        <taxon>Alphaproteobacteria</taxon>
        <taxon>Sphingomonadales</taxon>
        <taxon>Erythrobacteraceae</taxon>
        <taxon>Aurantiacibacter</taxon>
    </lineage>
</organism>
<keyword evidence="3" id="KW-1185">Reference proteome</keyword>
<dbReference type="PANTHER" id="PTHR43737">
    <property type="entry name" value="BLL7424 PROTEIN"/>
    <property type="match status" value="1"/>
</dbReference>
<comment type="caution">
    <text evidence="2">The sequence shown here is derived from an EMBL/GenBank/DDBJ whole genome shotgun (WGS) entry which is preliminary data.</text>
</comment>
<reference evidence="2 3" key="1">
    <citation type="submission" date="2015-04" db="EMBL/GenBank/DDBJ databases">
        <title>The draft genome sequence of Erythrobacr gangjinensis K7-2.</title>
        <authorList>
            <person name="Zhuang L."/>
            <person name="Liu Y."/>
            <person name="Shao Z."/>
        </authorList>
    </citation>
    <scope>NUCLEOTIDE SEQUENCE [LARGE SCALE GENOMIC DNA]</scope>
    <source>
        <strain evidence="2 3">K7-2</strain>
    </source>
</reference>
<dbReference type="AlphaFoldDB" id="A0A0G9MNZ7"/>
<name>A0A0G9MNZ7_9SPHN</name>
<evidence type="ECO:0000256" key="1">
    <source>
        <dbReference type="SAM" id="MobiDB-lite"/>
    </source>
</evidence>
<feature type="compositionally biased region" description="Pro residues" evidence="1">
    <location>
        <begin position="47"/>
        <end position="63"/>
    </location>
</feature>
<dbReference type="EMBL" id="LBHC01000002">
    <property type="protein sequence ID" value="KLE32314.1"/>
    <property type="molecule type" value="Genomic_DNA"/>
</dbReference>
<sequence>MQPPDTAVDNDSGDTKPGTAHALGRVSAIALAAGSVAACGGGDGGTAPPPIGSPGPTPTPTPPPPVVLKPESDAQAARFALHASLSVSPADIETLREDGYLAWLDAKMARDNDQSGAQFLKARGFEKVDTRRWYNSASPGDAMIWSQLMQGGSGVRKRAALAMSEFFVVSLNSINMAWRSSAITAYWDTLNEHAFGNFRDLIEDISLNPAMGVFLNTRGNRKADDKGRVPDENYGREIMQLFSIGLVELNRDGTVKTGSDGKPIETYTNNDVTGIAKAFTGYDFDFKDIGFTTEVGGTRQVEDAEYAYASMTADSSRWRYNKGRDFHSGEEKKFLGVTIPAGTGPVETLRITHDTLFNHPNVAPFFSKQMIQRLVTSNPSPAYVDRVAAVFENNGSGTRGDLGAVFRAIWMDEEARSETTLNDPTFGKIREPIVRLAQWGRTFGAASAGGNWELGDMSNAVDRLGQSPLRSPSVFNFFRPGYVPQKTETSARGLVAPEMQIVNETSVAGYVNFMERMVEGRGYFARDVKAAYTQELAIAHDAQALLDRLDLLLTGMQLADDTRSAILSALEARPAAQGDADDVKLRRIHTGVFLVMISNDYTVQR</sequence>
<dbReference type="InterPro" id="IPR014917">
    <property type="entry name" value="DUF1800"/>
</dbReference>
<evidence type="ECO:0000313" key="3">
    <source>
        <dbReference type="Proteomes" id="UP000053070"/>
    </source>
</evidence>
<dbReference type="PATRIC" id="fig|502682.8.peg.2398"/>
<dbReference type="STRING" id="502682.BMF35_a1346"/>
<gene>
    <name evidence="2" type="ORF">AAW01_11755</name>
</gene>
<dbReference type="Pfam" id="PF08811">
    <property type="entry name" value="DUF1800"/>
    <property type="match status" value="1"/>
</dbReference>
<feature type="region of interest" description="Disordered" evidence="1">
    <location>
        <begin position="1"/>
        <end position="21"/>
    </location>
</feature>